<protein>
    <submittedName>
        <fullName evidence="2">Uncharacterized protein</fullName>
    </submittedName>
</protein>
<organism evidence="2 3">
    <name type="scientific">Falsochrobactrum shanghaiense</name>
    <dbReference type="NCBI Taxonomy" id="2201899"/>
    <lineage>
        <taxon>Bacteria</taxon>
        <taxon>Pseudomonadati</taxon>
        <taxon>Pseudomonadota</taxon>
        <taxon>Alphaproteobacteria</taxon>
        <taxon>Hyphomicrobiales</taxon>
        <taxon>Brucellaceae</taxon>
        <taxon>Falsochrobactrum</taxon>
    </lineage>
</organism>
<evidence type="ECO:0000256" key="1">
    <source>
        <dbReference type="SAM" id="Phobius"/>
    </source>
</evidence>
<evidence type="ECO:0000313" key="3">
    <source>
        <dbReference type="Proteomes" id="UP000245865"/>
    </source>
</evidence>
<reference evidence="2 3" key="1">
    <citation type="submission" date="2018-05" db="EMBL/GenBank/DDBJ databases">
        <title>Comparative genomic sequence analysis between strain HN4 and CCM 8460T (Falsochrobactrum ovis) will provide more evidence to prove that HN4 is a new species of Falsochrobactrum.</title>
        <authorList>
            <person name="Lyu W."/>
            <person name="Sun L."/>
            <person name="Yao L."/>
        </authorList>
    </citation>
    <scope>NUCLEOTIDE SEQUENCE [LARGE SCALE GENOMIC DNA]</scope>
    <source>
        <strain evidence="2 3">HN4</strain>
    </source>
</reference>
<accession>A0A316JAI8</accession>
<evidence type="ECO:0000313" key="2">
    <source>
        <dbReference type="EMBL" id="PWL18366.1"/>
    </source>
</evidence>
<dbReference type="EMBL" id="QGDB01000002">
    <property type="protein sequence ID" value="PWL18366.1"/>
    <property type="molecule type" value="Genomic_DNA"/>
</dbReference>
<dbReference type="Proteomes" id="UP000245865">
    <property type="component" value="Unassembled WGS sequence"/>
</dbReference>
<name>A0A316JAI8_9HYPH</name>
<proteinExistence type="predicted"/>
<dbReference type="AlphaFoldDB" id="A0A316JAI8"/>
<keyword evidence="3" id="KW-1185">Reference proteome</keyword>
<keyword evidence="1" id="KW-0472">Membrane</keyword>
<keyword evidence="1" id="KW-1133">Transmembrane helix</keyword>
<gene>
    <name evidence="2" type="ORF">DKP76_04495</name>
</gene>
<feature type="transmembrane region" description="Helical" evidence="1">
    <location>
        <begin position="6"/>
        <end position="28"/>
    </location>
</feature>
<keyword evidence="1" id="KW-0812">Transmembrane</keyword>
<comment type="caution">
    <text evidence="2">The sequence shown here is derived from an EMBL/GenBank/DDBJ whole genome shotgun (WGS) entry which is preliminary data.</text>
</comment>
<sequence length="131" mass="14096">MILDISLPVAFIVGMRALCAVLVMVAILSVPFPATPRKNGCSGPFLRSGNIQRAVANLWISEWCVGSRFAVPPFVTAGSVTHHEAPAVRVHFTGSGAQICETTPAAMGFFQTNPEIPWFITNISQFHGKTL</sequence>